<evidence type="ECO:0000256" key="7">
    <source>
        <dbReference type="ARBA" id="ARBA00022759"/>
    </source>
</evidence>
<evidence type="ECO:0000256" key="9">
    <source>
        <dbReference type="ARBA" id="ARBA00022837"/>
    </source>
</evidence>
<proteinExistence type="inferred from homology"/>
<dbReference type="SUPFAM" id="SSF50199">
    <property type="entry name" value="Staphylococcal nuclease"/>
    <property type="match status" value="1"/>
</dbReference>
<keyword evidence="10" id="KW-0472">Membrane</keyword>
<evidence type="ECO:0000256" key="10">
    <source>
        <dbReference type="SAM" id="Phobius"/>
    </source>
</evidence>
<dbReference type="PANTHER" id="PTHR12302:SF3">
    <property type="entry name" value="SERINE_THREONINE-PROTEIN KINASE 31"/>
    <property type="match status" value="1"/>
</dbReference>
<dbReference type="RefSeq" id="XP_020069554.1">
    <property type="nucleotide sequence ID" value="XM_020216974.1"/>
</dbReference>
<evidence type="ECO:0000313" key="13">
    <source>
        <dbReference type="Proteomes" id="UP000094389"/>
    </source>
</evidence>
<dbReference type="GO" id="GO:0004519">
    <property type="term" value="F:endonuclease activity"/>
    <property type="evidence" value="ECO:0007669"/>
    <property type="project" value="UniProtKB-KW"/>
</dbReference>
<evidence type="ECO:0000256" key="4">
    <source>
        <dbReference type="ARBA" id="ARBA00013404"/>
    </source>
</evidence>
<keyword evidence="13" id="KW-1185">Reference proteome</keyword>
<dbReference type="OrthoDB" id="430293at2759"/>
<evidence type="ECO:0000256" key="8">
    <source>
        <dbReference type="ARBA" id="ARBA00022801"/>
    </source>
</evidence>
<dbReference type="STRING" id="983966.A0A1E4RZC9"/>
<protein>
    <recommendedName>
        <fullName evidence="4">Probable endonuclease LCL3</fullName>
    </recommendedName>
    <alternativeName>
        <fullName evidence="5">Probable endonuclease lcl3</fullName>
    </alternativeName>
</protein>
<keyword evidence="10" id="KW-1133">Transmembrane helix</keyword>
<dbReference type="SMART" id="SM00318">
    <property type="entry name" value="SNc"/>
    <property type="match status" value="1"/>
</dbReference>
<gene>
    <name evidence="12" type="ORF">CYBJADRAFT_179383</name>
</gene>
<name>A0A1E4RZC9_CYBJN</name>
<dbReference type="InterPro" id="IPR035437">
    <property type="entry name" value="SNase_OB-fold_sf"/>
</dbReference>
<evidence type="ECO:0000256" key="3">
    <source>
        <dbReference type="ARBA" id="ARBA00005435"/>
    </source>
</evidence>
<dbReference type="Proteomes" id="UP000094389">
    <property type="component" value="Unassembled WGS sequence"/>
</dbReference>
<organism evidence="12 13">
    <name type="scientific">Cyberlindnera jadinii (strain ATCC 18201 / CBS 1600 / BCRC 20928 / JCM 3617 / NBRC 0987 / NRRL Y-1542)</name>
    <name type="common">Torula yeast</name>
    <name type="synonym">Candida utilis</name>
    <dbReference type="NCBI Taxonomy" id="983966"/>
    <lineage>
        <taxon>Eukaryota</taxon>
        <taxon>Fungi</taxon>
        <taxon>Dikarya</taxon>
        <taxon>Ascomycota</taxon>
        <taxon>Saccharomycotina</taxon>
        <taxon>Saccharomycetes</taxon>
        <taxon>Phaffomycetales</taxon>
        <taxon>Phaffomycetaceae</taxon>
        <taxon>Cyberlindnera</taxon>
    </lineage>
</organism>
<comment type="subcellular location">
    <subcellularLocation>
        <location evidence="1">Membrane</location>
        <topology evidence="1">Single-pass membrane protein</topology>
    </subcellularLocation>
    <subcellularLocation>
        <location evidence="2">Mitochondrion</location>
    </subcellularLocation>
</comment>
<keyword evidence="6" id="KW-0540">Nuclease</keyword>
<evidence type="ECO:0000256" key="6">
    <source>
        <dbReference type="ARBA" id="ARBA00022722"/>
    </source>
</evidence>
<feature type="domain" description="TNase-like" evidence="11">
    <location>
        <begin position="50"/>
        <end position="207"/>
    </location>
</feature>
<reference evidence="12 13" key="1">
    <citation type="journal article" date="2016" name="Proc. Natl. Acad. Sci. U.S.A.">
        <title>Comparative genomics of biotechnologically important yeasts.</title>
        <authorList>
            <person name="Riley R."/>
            <person name="Haridas S."/>
            <person name="Wolfe K.H."/>
            <person name="Lopes M.R."/>
            <person name="Hittinger C.T."/>
            <person name="Goeker M."/>
            <person name="Salamov A.A."/>
            <person name="Wisecaver J.H."/>
            <person name="Long T.M."/>
            <person name="Calvey C.H."/>
            <person name="Aerts A.L."/>
            <person name="Barry K.W."/>
            <person name="Choi C."/>
            <person name="Clum A."/>
            <person name="Coughlan A.Y."/>
            <person name="Deshpande S."/>
            <person name="Douglass A.P."/>
            <person name="Hanson S.J."/>
            <person name="Klenk H.-P."/>
            <person name="LaButti K.M."/>
            <person name="Lapidus A."/>
            <person name="Lindquist E.A."/>
            <person name="Lipzen A.M."/>
            <person name="Meier-Kolthoff J.P."/>
            <person name="Ohm R.A."/>
            <person name="Otillar R.P."/>
            <person name="Pangilinan J.L."/>
            <person name="Peng Y."/>
            <person name="Rokas A."/>
            <person name="Rosa C.A."/>
            <person name="Scheuner C."/>
            <person name="Sibirny A.A."/>
            <person name="Slot J.C."/>
            <person name="Stielow J.B."/>
            <person name="Sun H."/>
            <person name="Kurtzman C.P."/>
            <person name="Blackwell M."/>
            <person name="Grigoriev I.V."/>
            <person name="Jeffries T.W."/>
        </authorList>
    </citation>
    <scope>NUCLEOTIDE SEQUENCE [LARGE SCALE GENOMIC DNA]</scope>
    <source>
        <strain evidence="13">ATCC 18201 / CBS 1600 / BCRC 20928 / JCM 3617 / NBRC 0987 / NRRL Y-1542</strain>
    </source>
</reference>
<dbReference type="PROSITE" id="PS50830">
    <property type="entry name" value="TNASE_3"/>
    <property type="match status" value="1"/>
</dbReference>
<dbReference type="OMA" id="PWLANGD"/>
<dbReference type="PANTHER" id="PTHR12302">
    <property type="entry name" value="EBNA2 BINDING PROTEIN P100"/>
    <property type="match status" value="1"/>
</dbReference>
<dbReference type="AlphaFoldDB" id="A0A1E4RZC9"/>
<keyword evidence="9" id="KW-0106">Calcium</keyword>
<sequence length="222" mass="26166">MVDSHDLLDARVIILSTLVTSTVIGSMKLYKKFQPIRSIHSIPKAYFHNKTLYGYVTRVGDGDNFHFYHTPGGRWLGWGTKYRPLPKKHYRGIGTLPIRLCGIDAPERSHFGKPAQLFSDEALMWLKLKLLHKNVRMKPLCIDQYERVVGHVQVREWLIWRDVGRQMLRTGLCSVYEGSQVEFDGMERVYRQEEKESKRKKRGMWSVKTLTPREYKRIYNKH</sequence>
<feature type="transmembrane region" description="Helical" evidence="10">
    <location>
        <begin position="12"/>
        <end position="30"/>
    </location>
</feature>
<keyword evidence="8" id="KW-0378">Hydrolase</keyword>
<dbReference type="Gene3D" id="2.40.50.90">
    <property type="match status" value="1"/>
</dbReference>
<evidence type="ECO:0000256" key="1">
    <source>
        <dbReference type="ARBA" id="ARBA00004167"/>
    </source>
</evidence>
<keyword evidence="7 12" id="KW-0255">Endonuclease</keyword>
<comment type="similarity">
    <text evidence="3">Belongs to the LCL3 family.</text>
</comment>
<accession>A0A1E4RZC9</accession>
<dbReference type="GO" id="GO:0005739">
    <property type="term" value="C:mitochondrion"/>
    <property type="evidence" value="ECO:0007669"/>
    <property type="project" value="UniProtKB-SubCell"/>
</dbReference>
<evidence type="ECO:0000259" key="11">
    <source>
        <dbReference type="PROSITE" id="PS50830"/>
    </source>
</evidence>
<dbReference type="GO" id="GO:0016020">
    <property type="term" value="C:membrane"/>
    <property type="evidence" value="ECO:0007669"/>
    <property type="project" value="UniProtKB-SubCell"/>
</dbReference>
<dbReference type="Pfam" id="PF00565">
    <property type="entry name" value="SNase"/>
    <property type="match status" value="1"/>
</dbReference>
<dbReference type="GO" id="GO:0016787">
    <property type="term" value="F:hydrolase activity"/>
    <property type="evidence" value="ECO:0007669"/>
    <property type="project" value="UniProtKB-KW"/>
</dbReference>
<dbReference type="GeneID" id="30991370"/>
<evidence type="ECO:0000256" key="2">
    <source>
        <dbReference type="ARBA" id="ARBA00004173"/>
    </source>
</evidence>
<evidence type="ECO:0000313" key="12">
    <source>
        <dbReference type="EMBL" id="ODV72515.1"/>
    </source>
</evidence>
<keyword evidence="10" id="KW-0812">Transmembrane</keyword>
<dbReference type="InterPro" id="IPR016071">
    <property type="entry name" value="Staphylococal_nuclease_OB-fold"/>
</dbReference>
<dbReference type="EMBL" id="KV453934">
    <property type="protein sequence ID" value="ODV72515.1"/>
    <property type="molecule type" value="Genomic_DNA"/>
</dbReference>
<evidence type="ECO:0000256" key="5">
    <source>
        <dbReference type="ARBA" id="ARBA00014651"/>
    </source>
</evidence>